<reference evidence="14" key="2">
    <citation type="submission" date="2025-08" db="UniProtKB">
        <authorList>
            <consortium name="Ensembl"/>
        </authorList>
    </citation>
    <scope>IDENTIFICATION</scope>
</reference>
<feature type="domain" description="CNH" evidence="13">
    <location>
        <begin position="912"/>
        <end position="1199"/>
    </location>
</feature>
<keyword evidence="7 10" id="KW-0067">ATP-binding</keyword>
<dbReference type="Ensembl" id="ENSONIT00000065643.1">
    <property type="protein sequence ID" value="ENSONIP00000064869.1"/>
    <property type="gene ID" value="ENSONIG00000012256.2"/>
</dbReference>
<organism evidence="14 15">
    <name type="scientific">Oreochromis niloticus</name>
    <name type="common">Nile tilapia</name>
    <name type="synonym">Tilapia nilotica</name>
    <dbReference type="NCBI Taxonomy" id="8128"/>
    <lineage>
        <taxon>Eukaryota</taxon>
        <taxon>Metazoa</taxon>
        <taxon>Chordata</taxon>
        <taxon>Craniata</taxon>
        <taxon>Vertebrata</taxon>
        <taxon>Euteleostomi</taxon>
        <taxon>Actinopterygii</taxon>
        <taxon>Neopterygii</taxon>
        <taxon>Teleostei</taxon>
        <taxon>Neoteleostei</taxon>
        <taxon>Acanthomorphata</taxon>
        <taxon>Ovalentaria</taxon>
        <taxon>Cichlomorphae</taxon>
        <taxon>Cichliformes</taxon>
        <taxon>Cichlidae</taxon>
        <taxon>African cichlids</taxon>
        <taxon>Pseudocrenilabrinae</taxon>
        <taxon>Oreochromini</taxon>
        <taxon>Oreochromis</taxon>
    </lineage>
</organism>
<dbReference type="PANTHER" id="PTHR47096">
    <property type="entry name" value="MISSHAPEN LIKE KINASE 1"/>
    <property type="match status" value="1"/>
</dbReference>
<dbReference type="PROSITE" id="PS00107">
    <property type="entry name" value="PROTEIN_KINASE_ATP"/>
    <property type="match status" value="1"/>
</dbReference>
<reference evidence="14" key="3">
    <citation type="submission" date="2025-09" db="UniProtKB">
        <authorList>
            <consortium name="Ensembl"/>
        </authorList>
    </citation>
    <scope>IDENTIFICATION</scope>
</reference>
<dbReference type="SMART" id="SM00220">
    <property type="entry name" value="S_TKc"/>
    <property type="match status" value="1"/>
</dbReference>
<dbReference type="SUPFAM" id="SSF56112">
    <property type="entry name" value="Protein kinase-like (PK-like)"/>
    <property type="match status" value="1"/>
</dbReference>
<evidence type="ECO:0000256" key="8">
    <source>
        <dbReference type="ARBA" id="ARBA00047899"/>
    </source>
</evidence>
<evidence type="ECO:0000256" key="9">
    <source>
        <dbReference type="ARBA" id="ARBA00048679"/>
    </source>
</evidence>
<feature type="compositionally biased region" description="Polar residues" evidence="11">
    <location>
        <begin position="623"/>
        <end position="638"/>
    </location>
</feature>
<dbReference type="Gene3D" id="3.30.200.20">
    <property type="entry name" value="Phosphorylase Kinase, domain 1"/>
    <property type="match status" value="1"/>
</dbReference>
<feature type="compositionally biased region" description="Basic and acidic residues" evidence="11">
    <location>
        <begin position="641"/>
        <end position="650"/>
    </location>
</feature>
<proteinExistence type="inferred from homology"/>
<evidence type="ECO:0000313" key="14">
    <source>
        <dbReference type="Ensembl" id="ENSONIP00000064869.1"/>
    </source>
</evidence>
<feature type="compositionally biased region" description="Pro residues" evidence="11">
    <location>
        <begin position="565"/>
        <end position="578"/>
    </location>
</feature>
<dbReference type="PANTHER" id="PTHR47096:SF1">
    <property type="entry name" value="MISSHAPEN LIKE KINASE 1"/>
    <property type="match status" value="1"/>
</dbReference>
<dbReference type="InterPro" id="IPR001180">
    <property type="entry name" value="CNH_dom"/>
</dbReference>
<dbReference type="PROSITE" id="PS00108">
    <property type="entry name" value="PROTEIN_KINASE_ST"/>
    <property type="match status" value="1"/>
</dbReference>
<dbReference type="EC" id="2.7.11.1" evidence="2"/>
<dbReference type="InterPro" id="IPR017441">
    <property type="entry name" value="Protein_kinase_ATP_BS"/>
</dbReference>
<feature type="region of interest" description="Disordered" evidence="11">
    <location>
        <begin position="703"/>
        <end position="784"/>
    </location>
</feature>
<evidence type="ECO:0000256" key="6">
    <source>
        <dbReference type="ARBA" id="ARBA00022777"/>
    </source>
</evidence>
<evidence type="ECO:0000256" key="3">
    <source>
        <dbReference type="ARBA" id="ARBA00022527"/>
    </source>
</evidence>
<dbReference type="InterPro" id="IPR008271">
    <property type="entry name" value="Ser/Thr_kinase_AS"/>
</dbReference>
<reference evidence="15" key="1">
    <citation type="submission" date="2012-01" db="EMBL/GenBank/DDBJ databases">
        <title>The Genome Sequence of Oreochromis niloticus (Nile Tilapia).</title>
        <authorList>
            <consortium name="Broad Institute Genome Assembly Team"/>
            <consortium name="Broad Institute Sequencing Platform"/>
            <person name="Di Palma F."/>
            <person name="Johnson J."/>
            <person name="Lander E.S."/>
            <person name="Lindblad-Toh K."/>
        </authorList>
    </citation>
    <scope>NUCLEOTIDE SEQUENCE [LARGE SCALE GENOMIC DNA]</scope>
</reference>
<dbReference type="GO" id="GO:0005524">
    <property type="term" value="F:ATP binding"/>
    <property type="evidence" value="ECO:0007669"/>
    <property type="project" value="UniProtKB-UniRule"/>
</dbReference>
<dbReference type="AlphaFoldDB" id="A0A669DZT9"/>
<comment type="catalytic activity">
    <reaction evidence="9">
        <text>L-seryl-[protein] + ATP = O-phospho-L-seryl-[protein] + ADP + H(+)</text>
        <dbReference type="Rhea" id="RHEA:17989"/>
        <dbReference type="Rhea" id="RHEA-COMP:9863"/>
        <dbReference type="Rhea" id="RHEA-COMP:11604"/>
        <dbReference type="ChEBI" id="CHEBI:15378"/>
        <dbReference type="ChEBI" id="CHEBI:29999"/>
        <dbReference type="ChEBI" id="CHEBI:30616"/>
        <dbReference type="ChEBI" id="CHEBI:83421"/>
        <dbReference type="ChEBI" id="CHEBI:456216"/>
        <dbReference type="EC" id="2.7.11.1"/>
    </reaction>
</comment>
<dbReference type="Gene3D" id="1.10.510.10">
    <property type="entry name" value="Transferase(Phosphotransferase) domain 1"/>
    <property type="match status" value="1"/>
</dbReference>
<dbReference type="Proteomes" id="UP000005207">
    <property type="component" value="Linkage group LG23"/>
</dbReference>
<feature type="region of interest" description="Disordered" evidence="11">
    <location>
        <begin position="559"/>
        <end position="685"/>
    </location>
</feature>
<dbReference type="GO" id="GO:0004674">
    <property type="term" value="F:protein serine/threonine kinase activity"/>
    <property type="evidence" value="ECO:0007669"/>
    <property type="project" value="UniProtKB-KW"/>
</dbReference>
<feature type="region of interest" description="Disordered" evidence="11">
    <location>
        <begin position="304"/>
        <end position="350"/>
    </location>
</feature>
<comment type="catalytic activity">
    <reaction evidence="8">
        <text>L-threonyl-[protein] + ATP = O-phospho-L-threonyl-[protein] + ADP + H(+)</text>
        <dbReference type="Rhea" id="RHEA:46608"/>
        <dbReference type="Rhea" id="RHEA-COMP:11060"/>
        <dbReference type="Rhea" id="RHEA-COMP:11605"/>
        <dbReference type="ChEBI" id="CHEBI:15378"/>
        <dbReference type="ChEBI" id="CHEBI:30013"/>
        <dbReference type="ChEBI" id="CHEBI:30616"/>
        <dbReference type="ChEBI" id="CHEBI:61977"/>
        <dbReference type="ChEBI" id="CHEBI:456216"/>
        <dbReference type="EC" id="2.7.11.1"/>
    </reaction>
</comment>
<keyword evidence="6" id="KW-0418">Kinase</keyword>
<accession>A0A669DZT9</accession>
<feature type="region of interest" description="Disordered" evidence="11">
    <location>
        <begin position="858"/>
        <end position="903"/>
    </location>
</feature>
<feature type="compositionally biased region" description="Low complexity" evidence="11">
    <location>
        <begin position="887"/>
        <end position="898"/>
    </location>
</feature>
<comment type="similarity">
    <text evidence="1">Belongs to the protein kinase superfamily. STE Ser/Thr protein kinase family. STE20 subfamily.</text>
</comment>
<keyword evidence="15" id="KW-1185">Reference proteome</keyword>
<dbReference type="GO" id="GO:0005829">
    <property type="term" value="C:cytosol"/>
    <property type="evidence" value="ECO:0007669"/>
    <property type="project" value="TreeGrafter"/>
</dbReference>
<evidence type="ECO:0000256" key="5">
    <source>
        <dbReference type="ARBA" id="ARBA00022741"/>
    </source>
</evidence>
<keyword evidence="3" id="KW-0723">Serine/threonine-protein kinase</keyword>
<evidence type="ECO:0000259" key="12">
    <source>
        <dbReference type="PROSITE" id="PS50011"/>
    </source>
</evidence>
<evidence type="ECO:0000256" key="10">
    <source>
        <dbReference type="PROSITE-ProRule" id="PRU10141"/>
    </source>
</evidence>
<keyword evidence="4" id="KW-0808">Transferase</keyword>
<evidence type="ECO:0000256" key="7">
    <source>
        <dbReference type="ARBA" id="ARBA00022840"/>
    </source>
</evidence>
<feature type="domain" description="Protein kinase" evidence="12">
    <location>
        <begin position="25"/>
        <end position="289"/>
    </location>
</feature>
<dbReference type="Pfam" id="PF00780">
    <property type="entry name" value="CNH"/>
    <property type="match status" value="1"/>
</dbReference>
<feature type="compositionally biased region" description="Low complexity" evidence="11">
    <location>
        <begin position="651"/>
        <end position="671"/>
    </location>
</feature>
<dbReference type="InterPro" id="IPR011009">
    <property type="entry name" value="Kinase-like_dom_sf"/>
</dbReference>
<feature type="compositionally biased region" description="Polar residues" evidence="11">
    <location>
        <begin position="858"/>
        <end position="868"/>
    </location>
</feature>
<feature type="compositionally biased region" description="Acidic residues" evidence="11">
    <location>
        <begin position="317"/>
        <end position="338"/>
    </location>
</feature>
<evidence type="ECO:0000313" key="15">
    <source>
        <dbReference type="Proteomes" id="UP000005207"/>
    </source>
</evidence>
<protein>
    <recommendedName>
        <fullName evidence="2">non-specific serine/threonine protein kinase</fullName>
        <ecNumber evidence="2">2.7.11.1</ecNumber>
    </recommendedName>
</protein>
<feature type="compositionally biased region" description="Acidic residues" evidence="11">
    <location>
        <begin position="726"/>
        <end position="742"/>
    </location>
</feature>
<evidence type="ECO:0000256" key="4">
    <source>
        <dbReference type="ARBA" id="ARBA00022679"/>
    </source>
</evidence>
<dbReference type="SMART" id="SM00036">
    <property type="entry name" value="CNH"/>
    <property type="match status" value="1"/>
</dbReference>
<evidence type="ECO:0000256" key="1">
    <source>
        <dbReference type="ARBA" id="ARBA00008874"/>
    </source>
</evidence>
<feature type="region of interest" description="Disordered" evidence="11">
    <location>
        <begin position="399"/>
        <end position="461"/>
    </location>
</feature>
<feature type="compositionally biased region" description="Low complexity" evidence="11">
    <location>
        <begin position="579"/>
        <end position="590"/>
    </location>
</feature>
<dbReference type="InterPro" id="IPR000719">
    <property type="entry name" value="Prot_kinase_dom"/>
</dbReference>
<dbReference type="Pfam" id="PF00069">
    <property type="entry name" value="Pkinase"/>
    <property type="match status" value="1"/>
</dbReference>
<feature type="compositionally biased region" description="Basic and acidic residues" evidence="11">
    <location>
        <begin position="703"/>
        <end position="716"/>
    </location>
</feature>
<evidence type="ECO:0000256" key="11">
    <source>
        <dbReference type="SAM" id="MobiDB-lite"/>
    </source>
</evidence>
<gene>
    <name evidence="14" type="primary">MAP4K4</name>
</gene>
<dbReference type="FunFam" id="3.30.200.20:FF:000006">
    <property type="entry name" value="TRAF2 and NCK-interacting protein kinase isoform 4"/>
    <property type="match status" value="1"/>
</dbReference>
<dbReference type="InterPro" id="IPR051700">
    <property type="entry name" value="STE20_Ser-Thr_kinase"/>
</dbReference>
<name>A0A669DZT9_ORENI</name>
<feature type="compositionally biased region" description="Basic and acidic residues" evidence="11">
    <location>
        <begin position="872"/>
        <end position="883"/>
    </location>
</feature>
<dbReference type="PROSITE" id="PS50011">
    <property type="entry name" value="PROTEIN_KINASE_DOM"/>
    <property type="match status" value="1"/>
</dbReference>
<evidence type="ECO:0000256" key="2">
    <source>
        <dbReference type="ARBA" id="ARBA00012513"/>
    </source>
</evidence>
<keyword evidence="5 10" id="KW-0547">Nucleotide-binding</keyword>
<dbReference type="PROSITE" id="PS50219">
    <property type="entry name" value="CNH"/>
    <property type="match status" value="1"/>
</dbReference>
<dbReference type="GeneTree" id="ENSGT00940000155063"/>
<evidence type="ECO:0000259" key="13">
    <source>
        <dbReference type="PROSITE" id="PS50219"/>
    </source>
</evidence>
<sequence length="1225" mass="140181">MANDSPAKSLVDIDLASLRDPAGIFELVEVVGNGTYGQVYKGRHVKTGQLAAIKVMDVTEDEEEEIKLEINMLKKYSHHRNIATYYGAFIKKSPPGHDDQLWLVMEFCGAGSITDLVKNTKGNQLKEDWIAYISREILRGLAHLHAHHVIHRDIKGQNVLLTENAEVKLVDFGVSAQLDRTVGRRNTFIGTPYWMAPEVIACDENPDATYDYRSDLWSCGITAIEMAEGAPPLCDMHPMRALFLIPRNPPPRLKSKKWSKKFFSFIESCLVKNYTQRPPTEQLLKHPFIRDQPNERQVRIQLKDHIDRTKKKRGEKDETEYEYSGSEEEEEDPPEQEGEPSSIVNVPGESTLRRDFIRLQQENKERSEALRHQQLLQEQQLREQEEYKRQLLAERQKRIEQQKEQRRRLEEQQRREREMRRQQEREQRRREQEEKRRMEEMDRRRKEEEERRQDEKRRNDREQEYIRRQLEEEQRHLEMLQEQLLREQAMLLEFKWRELEEQRKAERLHKRLQQEQAYLLSLQHDSKQQPERFSLILIPFFPPSTIPSSQADERYRKNIQGSPQAAPPPKQPPLPPRSSEPFSNGGSSSEASAMHRPMEPQVPVRTTSRSPVLSRRESPLPSQPSNQGGQRNVGSNVEQRPLWDRVEKLQSRPGSGSSSGSSNSSSQASPGDRFRPRCESPGTALGYISLTLPTDLTALAKELRAVDDVRPPHKVTDYSSSSDESGTTDEEDEEEVDQEAGEESTSGAEDSKAGNGETESAKTMLVEDSESEQATTPSKDGTLVIRQVRGTAPGRGPLEKNGFPGRIHHLPDLIQQISPQISLDELTAIESQSESNSMSKHKSSSSFTPFIDPRLLQISPSSGSSLNNMDGRLSDQLRSDPSRKGSVVNVNPVNTRPPSDTPEIRKYKKRFNSEILCAALWGVNLLVGTESGLMLLDRSGQGKVYPLINRRRIQQMDVLEGLNVLVTISGKKNKLRVYYLSWLRNKILHNDPEVEKKQGWVNVGDLEGCVHYKVVKYERIKFLVLALKNSVEVYAWAPKPYHKFMAFKSFGDLVHKPLLVDLTVEEGQRLKVIYGSCSGFHAVDVDSGAVYDIYLPTHIQTNIQCHAIIILPNTDGIELLVCYEDEGVYVNTYGRITKDVVLQWGEMPTSVAYIRSNQIMGWGEKAIEIRSVETGHLDGVFMHKRAQRLKFLCERNDKVFFASVRPGGASQVYFMTLGRTSLMSW</sequence>
<dbReference type="FunFam" id="1.10.510.10:FF:000003">
    <property type="entry name" value="TRAF2 and NCK-interacting protein kinase isoform 4"/>
    <property type="match status" value="1"/>
</dbReference>
<feature type="binding site" evidence="10">
    <location>
        <position position="54"/>
    </location>
    <ligand>
        <name>ATP</name>
        <dbReference type="ChEBI" id="CHEBI:30616"/>
    </ligand>
</feature>